<organism evidence="1 2">
    <name type="scientific">Streptomyces aureus</name>
    <dbReference type="NCBI Taxonomy" id="193461"/>
    <lineage>
        <taxon>Bacteria</taxon>
        <taxon>Bacillati</taxon>
        <taxon>Actinomycetota</taxon>
        <taxon>Actinomycetes</taxon>
        <taxon>Kitasatosporales</taxon>
        <taxon>Streptomycetaceae</taxon>
        <taxon>Streptomyces</taxon>
    </lineage>
</organism>
<accession>A0ABV4SHC9</accession>
<proteinExistence type="predicted"/>
<comment type="caution">
    <text evidence="1">The sequence shown here is derived from an EMBL/GenBank/DDBJ whole genome shotgun (WGS) entry which is preliminary data.</text>
</comment>
<evidence type="ECO:0000313" key="2">
    <source>
        <dbReference type="Proteomes" id="UP001571476"/>
    </source>
</evidence>
<dbReference type="RefSeq" id="WP_372562576.1">
    <property type="nucleotide sequence ID" value="NZ_JBGOSP010000005.1"/>
</dbReference>
<reference evidence="1 2" key="1">
    <citation type="submission" date="2024-08" db="EMBL/GenBank/DDBJ databases">
        <title>Genome sequence of Streptomyces aureus CACIA-1.46HGO.</title>
        <authorList>
            <person name="Evangelista-Martinez Z."/>
        </authorList>
    </citation>
    <scope>NUCLEOTIDE SEQUENCE [LARGE SCALE GENOMIC DNA]</scope>
    <source>
        <strain evidence="1 2">CACIA-1.46HGO</strain>
    </source>
</reference>
<dbReference type="EMBL" id="JBGOSP010000005">
    <property type="protein sequence ID" value="MFA3837049.1"/>
    <property type="molecule type" value="Genomic_DNA"/>
</dbReference>
<protein>
    <recommendedName>
        <fullName evidence="3">Secreted protein</fullName>
    </recommendedName>
</protein>
<evidence type="ECO:0000313" key="1">
    <source>
        <dbReference type="EMBL" id="MFA3837049.1"/>
    </source>
</evidence>
<dbReference type="Proteomes" id="UP001571476">
    <property type="component" value="Unassembled WGS sequence"/>
</dbReference>
<sequence>MNLTRPKALAVTGVSLVLILVAMAYAFKVPPFNEKTGEIKATDACPSLGSPSSAIPALKKILPQRPSYSFDDTVTGGSNTSGLDYGASCLVTGESESPLLAARSRSMPAEPAKGWLKWVKTTAISNNSVGSLTPFTAGDKAAASGNFAAIFLPCISERKNQSPQYNISLTVELGRPGDASTRAGLIDLMESAASYAHKKASCNIPLKLSK</sequence>
<keyword evidence="2" id="KW-1185">Reference proteome</keyword>
<name>A0ABV4SHC9_9ACTN</name>
<evidence type="ECO:0008006" key="3">
    <source>
        <dbReference type="Google" id="ProtNLM"/>
    </source>
</evidence>
<gene>
    <name evidence="1" type="ORF">ACEG43_12805</name>
</gene>